<evidence type="ECO:0000313" key="2">
    <source>
        <dbReference type="Proteomes" id="UP001433508"/>
    </source>
</evidence>
<name>A0ACC3SX34_LIPKO</name>
<gene>
    <name evidence="1" type="ORF">V1525DRAFT_408245</name>
</gene>
<dbReference type="EMBL" id="MU971398">
    <property type="protein sequence ID" value="KAK9236004.1"/>
    <property type="molecule type" value="Genomic_DNA"/>
</dbReference>
<reference evidence="2" key="1">
    <citation type="journal article" date="2024" name="Front. Bioeng. Biotechnol.">
        <title>Genome-scale model development and genomic sequencing of the oleaginous clade Lipomyces.</title>
        <authorList>
            <person name="Czajka J.J."/>
            <person name="Han Y."/>
            <person name="Kim J."/>
            <person name="Mondo S.J."/>
            <person name="Hofstad B.A."/>
            <person name="Robles A."/>
            <person name="Haridas S."/>
            <person name="Riley R."/>
            <person name="LaButti K."/>
            <person name="Pangilinan J."/>
            <person name="Andreopoulos W."/>
            <person name="Lipzen A."/>
            <person name="Yan J."/>
            <person name="Wang M."/>
            <person name="Ng V."/>
            <person name="Grigoriev I.V."/>
            <person name="Spatafora J.W."/>
            <person name="Magnuson J.K."/>
            <person name="Baker S.E."/>
            <person name="Pomraning K.R."/>
        </authorList>
    </citation>
    <scope>NUCLEOTIDE SEQUENCE [LARGE SCALE GENOMIC DNA]</scope>
    <source>
        <strain evidence="2">CBS 7786</strain>
    </source>
</reference>
<evidence type="ECO:0000313" key="1">
    <source>
        <dbReference type="EMBL" id="KAK9236004.1"/>
    </source>
</evidence>
<sequence length="426" mass="47623">MSDAPPSQLPGQEQPAGSRSSRAGSSPSTASAVPPLARSQSWPAPLRLPPASSYWHQQPQAALLAGQTLPLPLQGGVVESQVRPGQSPPCAGSQRSLQLLPPLTSEYVGVTSLARPHSLPPVPSFGESHQHLHIMMPTPYQSHMQPTSRSTLSEEANRPPSLSSLSSTSAAPASQTTRQVSARGTRRSRANVIAACSNCKKAHLACDVGRPCQRCIHLRKEVRLSRYTLSLKHIQQGKNVWLTKKNRTLVSTSAPRSADDQEFMTIPVLLSGRLPSPRPRLPHRLPHHQVRIIRSRWHTHGATSHSTFGCRRTRQRRVRPYRRPFRDRNTPLIIHIVYPHFLRCKPYNNPTRYRRSQGLRDMVHLTNYTSSRGPLGSCRLCKCRTSCGLALRCLAHSPRYCHAIRSEISKFYKRWEGWAVLTCTMR</sequence>
<protein>
    <submittedName>
        <fullName evidence="1">Uncharacterized protein</fullName>
    </submittedName>
</protein>
<accession>A0ACC3SX34</accession>
<comment type="caution">
    <text evidence="1">The sequence shown here is derived from an EMBL/GenBank/DDBJ whole genome shotgun (WGS) entry which is preliminary data.</text>
</comment>
<organism evidence="1 2">
    <name type="scientific">Lipomyces kononenkoae</name>
    <name type="common">Yeast</name>
    <dbReference type="NCBI Taxonomy" id="34357"/>
    <lineage>
        <taxon>Eukaryota</taxon>
        <taxon>Fungi</taxon>
        <taxon>Dikarya</taxon>
        <taxon>Ascomycota</taxon>
        <taxon>Saccharomycotina</taxon>
        <taxon>Lipomycetes</taxon>
        <taxon>Lipomycetales</taxon>
        <taxon>Lipomycetaceae</taxon>
        <taxon>Lipomyces</taxon>
    </lineage>
</organism>
<keyword evidence="2" id="KW-1185">Reference proteome</keyword>
<dbReference type="Proteomes" id="UP001433508">
    <property type="component" value="Unassembled WGS sequence"/>
</dbReference>
<proteinExistence type="predicted"/>